<organism evidence="1 2">
    <name type="scientific">Parablautia intestinalis</name>
    <dbReference type="NCBI Taxonomy" id="2320100"/>
    <lineage>
        <taxon>Bacteria</taxon>
        <taxon>Bacillati</taxon>
        <taxon>Bacillota</taxon>
        <taxon>Clostridia</taxon>
        <taxon>Lachnospirales</taxon>
        <taxon>Lachnospiraceae</taxon>
        <taxon>Parablautia</taxon>
    </lineage>
</organism>
<dbReference type="InterPro" id="IPR031552">
    <property type="entry name" value="ParE-like_toxin"/>
</dbReference>
<evidence type="ECO:0000313" key="1">
    <source>
        <dbReference type="EMBL" id="RKI94211.1"/>
    </source>
</evidence>
<gene>
    <name evidence="1" type="ORF">D7V94_01165</name>
</gene>
<dbReference type="Pfam" id="PF15781">
    <property type="entry name" value="ParE-like_toxin"/>
    <property type="match status" value="1"/>
</dbReference>
<accession>A0A3A9B381</accession>
<dbReference type="EMBL" id="RAYQ01000001">
    <property type="protein sequence ID" value="RKI94211.1"/>
    <property type="molecule type" value="Genomic_DNA"/>
</dbReference>
<dbReference type="RefSeq" id="WP_120465991.1">
    <property type="nucleotide sequence ID" value="NZ_CATAJS010000137.1"/>
</dbReference>
<comment type="caution">
    <text evidence="1">The sequence shown here is derived from an EMBL/GenBank/DDBJ whole genome shotgun (WGS) entry which is preliminary data.</text>
</comment>
<dbReference type="InterPro" id="IPR035093">
    <property type="entry name" value="RelE/ParE_toxin_dom_sf"/>
</dbReference>
<dbReference type="Proteomes" id="UP000280696">
    <property type="component" value="Unassembled WGS sequence"/>
</dbReference>
<sequence>MTEVRFLPPAAKFIKKLKDKKLKMLYQEAVDKIKEDHTFGETKTGDLSGVFGYDIYYNKTNYELAYTVEYQEDKVIVVIMAGTREYFYDQLKQYMKSI</sequence>
<reference evidence="1 2" key="1">
    <citation type="submission" date="2018-09" db="EMBL/GenBank/DDBJ databases">
        <title>Murine metabolic-syndrome-specific gut microbial biobank.</title>
        <authorList>
            <person name="Liu C."/>
        </authorList>
    </citation>
    <scope>NUCLEOTIDE SEQUENCE [LARGE SCALE GENOMIC DNA]</scope>
    <source>
        <strain evidence="1 2">0.1xD8-82</strain>
    </source>
</reference>
<protein>
    <submittedName>
        <fullName evidence="1">Type II toxin-antitoxin system RelE/ParE family toxin</fullName>
    </submittedName>
</protein>
<dbReference type="SUPFAM" id="SSF143011">
    <property type="entry name" value="RelE-like"/>
    <property type="match status" value="1"/>
</dbReference>
<evidence type="ECO:0000313" key="2">
    <source>
        <dbReference type="Proteomes" id="UP000280696"/>
    </source>
</evidence>
<dbReference type="AlphaFoldDB" id="A0A3A9B381"/>
<dbReference type="OrthoDB" id="82378at2"/>
<dbReference type="Gene3D" id="3.30.2310.20">
    <property type="entry name" value="RelE-like"/>
    <property type="match status" value="1"/>
</dbReference>
<proteinExistence type="predicted"/>
<name>A0A3A9B381_9FIRM</name>
<keyword evidence="2" id="KW-1185">Reference proteome</keyword>